<dbReference type="Pfam" id="PF01497">
    <property type="entry name" value="Peripla_BP_2"/>
    <property type="match status" value="1"/>
</dbReference>
<geneLocation type="plasmid" evidence="6 7">
    <name>pNYT1</name>
</geneLocation>
<evidence type="ECO:0000259" key="5">
    <source>
        <dbReference type="Pfam" id="PF01497"/>
    </source>
</evidence>
<protein>
    <submittedName>
        <fullName evidence="6">Ferrichrome ABC transporter substrate-binding protein</fullName>
    </submittedName>
</protein>
<keyword evidence="7" id="KW-1185">Reference proteome</keyword>
<evidence type="ECO:0000313" key="7">
    <source>
        <dbReference type="Proteomes" id="UP000242917"/>
    </source>
</evidence>
<feature type="region of interest" description="Disordered" evidence="4">
    <location>
        <begin position="24"/>
        <end position="70"/>
    </location>
</feature>
<comment type="subcellular location">
    <subcellularLocation>
        <location evidence="1">Cell envelope</location>
    </subcellularLocation>
</comment>
<gene>
    <name evidence="6" type="ORF">BVU17_17780</name>
</gene>
<keyword evidence="6" id="KW-0614">Plasmid</keyword>
<dbReference type="KEGG" id="hta:BVU17_17780"/>
<evidence type="ECO:0000256" key="4">
    <source>
        <dbReference type="SAM" id="MobiDB-lite"/>
    </source>
</evidence>
<keyword evidence="3" id="KW-0732">Signal</keyword>
<name>A0A2H5A3Y5_9EURY</name>
<dbReference type="Gene3D" id="3.40.50.1980">
    <property type="entry name" value="Nitrogenase molybdenum iron protein domain"/>
    <property type="match status" value="1"/>
</dbReference>
<keyword evidence="2" id="KW-0813">Transport</keyword>
<evidence type="ECO:0000313" key="6">
    <source>
        <dbReference type="EMBL" id="AUG49433.1"/>
    </source>
</evidence>
<evidence type="ECO:0000256" key="1">
    <source>
        <dbReference type="ARBA" id="ARBA00004196"/>
    </source>
</evidence>
<dbReference type="OrthoDB" id="304381at2157"/>
<evidence type="ECO:0000256" key="3">
    <source>
        <dbReference type="ARBA" id="ARBA00022729"/>
    </source>
</evidence>
<organism evidence="6 7">
    <name type="scientific">Haloarcula taiwanensis</name>
    <dbReference type="NCBI Taxonomy" id="1932004"/>
    <lineage>
        <taxon>Archaea</taxon>
        <taxon>Methanobacteriati</taxon>
        <taxon>Methanobacteriota</taxon>
        <taxon>Stenosarchaea group</taxon>
        <taxon>Halobacteria</taxon>
        <taxon>Halobacteriales</taxon>
        <taxon>Haloarculaceae</taxon>
        <taxon>Haloarcula</taxon>
    </lineage>
</organism>
<dbReference type="PANTHER" id="PTHR30532:SF1">
    <property type="entry name" value="IRON(3+)-HYDROXAMATE-BINDING PROTEIN FHUD"/>
    <property type="match status" value="1"/>
</dbReference>
<feature type="compositionally biased region" description="Low complexity" evidence="4">
    <location>
        <begin position="24"/>
        <end position="38"/>
    </location>
</feature>
<evidence type="ECO:0000256" key="2">
    <source>
        <dbReference type="ARBA" id="ARBA00022448"/>
    </source>
</evidence>
<proteinExistence type="predicted"/>
<dbReference type="SUPFAM" id="SSF53807">
    <property type="entry name" value="Helical backbone' metal receptor"/>
    <property type="match status" value="1"/>
</dbReference>
<sequence length="401" mass="44288">MVRRRQLLVSSASLIAAGFSGCVGSSTDGTDSTDQSRSTETDSNIASETAASETAASDPTPYTVRMEPNDPYTFEEVPETYGVGTSPFIDMGMALGIHPTATTGLERAPLKFYDLLDLGFDERQPVKIASDAESGYDKENFYAADADVWLISRNNISRYVNWDDSDFVDVESQTGPFLGTTLRFAPQSAVQNEPNPYTMYEAFEKVADIFQRQRRFQGWQSLHNDLMGTIEDALPPEDERPTVAAIWRGVSPDSGRFRIAPLHRLGNNTKSYYRLGMQDAFEGQYPDGPVGYEELARADPDYIGAVGALTSATHEEFVNTVIEPFENNENGQRLRAVQNGNVIRSGGQYMGPIVDMFSTEAVAKQVYPDEFGEWPGAVGAIPESEQLFDRQRLIDIVNGDL</sequence>
<dbReference type="AlphaFoldDB" id="A0A2H5A3Y5"/>
<dbReference type="PROSITE" id="PS51257">
    <property type="entry name" value="PROKAR_LIPOPROTEIN"/>
    <property type="match status" value="1"/>
</dbReference>
<accession>A0A2H5A3Y5</accession>
<dbReference type="InterPro" id="IPR051313">
    <property type="entry name" value="Bact_iron-sidero_bind"/>
</dbReference>
<dbReference type="EMBL" id="CP019156">
    <property type="protein sequence ID" value="AUG49433.1"/>
    <property type="molecule type" value="Genomic_DNA"/>
</dbReference>
<feature type="compositionally biased region" description="Low complexity" evidence="4">
    <location>
        <begin position="46"/>
        <end position="57"/>
    </location>
</feature>
<dbReference type="PANTHER" id="PTHR30532">
    <property type="entry name" value="IRON III DICITRATE-BINDING PERIPLASMIC PROTEIN"/>
    <property type="match status" value="1"/>
</dbReference>
<dbReference type="Proteomes" id="UP000242917">
    <property type="component" value="Plasmid pNYT1"/>
</dbReference>
<reference evidence="6 7" key="1">
    <citation type="submission" date="2017-01" db="EMBL/GenBank/DDBJ databases">
        <title>A Red Light-Sensitive Sensory Rhodopsin I From Haloarcula taiwanensis, A New Haloarchaeon Isolated From Taiwan.</title>
        <authorList>
            <person name="Yang C.-S."/>
            <person name="Han Y.-A."/>
            <person name="Chen P.-C."/>
            <person name="Ng W.V."/>
            <person name="Chen T.-W."/>
        </authorList>
    </citation>
    <scope>NUCLEOTIDE SEQUENCE [LARGE SCALE GENOMIC DNA]</scope>
    <source>
        <strain evidence="6 7">Taiwanensis</strain>
        <plasmid evidence="6 7">pNYT1</plasmid>
    </source>
</reference>
<dbReference type="InterPro" id="IPR002491">
    <property type="entry name" value="ABC_transptr_periplasmic_BD"/>
</dbReference>
<feature type="domain" description="Fe/B12 periplasmic-binding" evidence="5">
    <location>
        <begin position="188"/>
        <end position="345"/>
    </location>
</feature>